<keyword evidence="4" id="KW-1185">Reference proteome</keyword>
<dbReference type="SUPFAM" id="SSF48208">
    <property type="entry name" value="Six-hairpin glycosidases"/>
    <property type="match status" value="1"/>
</dbReference>
<dbReference type="NCBIfam" id="TIGR01561">
    <property type="entry name" value="gde_arch"/>
    <property type="match status" value="1"/>
</dbReference>
<dbReference type="Pfam" id="PF12439">
    <property type="entry name" value="GDE_N"/>
    <property type="match status" value="1"/>
</dbReference>
<accession>A0ABP8KUM8</accession>
<gene>
    <name evidence="3" type="ORF">GCM10023187_46160</name>
</gene>
<evidence type="ECO:0000313" key="4">
    <source>
        <dbReference type="Proteomes" id="UP001500936"/>
    </source>
</evidence>
<feature type="domain" description="Glycogen debranching enzyme bacterial and archaeal type N-terminal" evidence="2">
    <location>
        <begin position="19"/>
        <end position="236"/>
    </location>
</feature>
<comment type="caution">
    <text evidence="3">The sequence shown here is derived from an EMBL/GenBank/DDBJ whole genome shotgun (WGS) entry which is preliminary data.</text>
</comment>
<sequence>MKLSFDQTITRQSGEASRREWLETNGLGGWAGSTLSGTHTRRYHGLLVAATNPPVGRQVLLSKLDETLRINGETYELGTNQYPGAVYPQGYLHLMQFRKTLFPEFVYQAGGVTLRKTIAAVNGENTTLVTYEVLEAPSPFSLEWLPLVAGRDYHSMMHVNGDVQMGNLIGDGVLHIQPYADSANLFISIPGAAFHEQADWYYNLEYAIEQYRGLDFREDLFSPGRFSLELREGDKVGIIVSTESPLGRNAFALLDKERRRREMLLDNQPVKNDWITTLTLAADQFVVKRGDNLKTIIAGYHWFSDWGRDTMIALPGICLTTGRFDDAKNILRAFAQSVSEGMLPNRFPDYGEAPEYNTIDATLWFFVAIYQYRQFTHDGVFVRDEMLPVLHDMLDWHFRGTRYQIHVDTDGLLYGGVPGQQLTWMDARVGDWVVTPRQGKAVEVNALWYNALRIFAELARDFGQGELALQMALKADLAIESFNRQFWNPEKSCLYDYIDGDYRNDNIRPNQLLAISLPFPLLTMDKARKVLQVVEKTLYTPVGLRSLSPDHVEYKPVYGGDQWHRDGAYHQGTVWSWWLGPYIDALVNVKGRQMGTRQARQVLDNLAYHLNEAGIGTISEIFDGAAPHSPRGCIAQAWGVGELLRVIRVHQLFDSPVAETLQPVQP</sequence>
<dbReference type="RefSeq" id="WP_345270417.1">
    <property type="nucleotide sequence ID" value="NZ_BAABHB010000013.1"/>
</dbReference>
<dbReference type="InterPro" id="IPR032790">
    <property type="entry name" value="GDE_C"/>
</dbReference>
<dbReference type="Pfam" id="PF06202">
    <property type="entry name" value="GDE_C"/>
    <property type="match status" value="1"/>
</dbReference>
<organism evidence="3 4">
    <name type="scientific">Nibrella viscosa</name>
    <dbReference type="NCBI Taxonomy" id="1084524"/>
    <lineage>
        <taxon>Bacteria</taxon>
        <taxon>Pseudomonadati</taxon>
        <taxon>Bacteroidota</taxon>
        <taxon>Cytophagia</taxon>
        <taxon>Cytophagales</taxon>
        <taxon>Spirosomataceae</taxon>
        <taxon>Nibrella</taxon>
    </lineage>
</organism>
<protein>
    <submittedName>
        <fullName evidence="3">Amylo-alpha-1,6-glucosidase</fullName>
    </submittedName>
</protein>
<dbReference type="PANTHER" id="PTHR10569">
    <property type="entry name" value="GLYCOGEN DEBRANCHING ENZYME"/>
    <property type="match status" value="1"/>
</dbReference>
<evidence type="ECO:0000259" key="2">
    <source>
        <dbReference type="Pfam" id="PF12439"/>
    </source>
</evidence>
<dbReference type="PANTHER" id="PTHR10569:SF2">
    <property type="entry name" value="GLYCOGEN DEBRANCHING ENZYME"/>
    <property type="match status" value="1"/>
</dbReference>
<name>A0ABP8KUM8_9BACT</name>
<evidence type="ECO:0000313" key="3">
    <source>
        <dbReference type="EMBL" id="GAA4415556.1"/>
    </source>
</evidence>
<proteinExistence type="predicted"/>
<dbReference type="InterPro" id="IPR006451">
    <property type="entry name" value="Glycogen_debranch_arc"/>
</dbReference>
<dbReference type="EMBL" id="BAABHB010000013">
    <property type="protein sequence ID" value="GAA4415556.1"/>
    <property type="molecule type" value="Genomic_DNA"/>
</dbReference>
<dbReference type="Gene3D" id="1.50.10.10">
    <property type="match status" value="1"/>
</dbReference>
<dbReference type="InterPro" id="IPR008928">
    <property type="entry name" value="6-hairpin_glycosidase_sf"/>
</dbReference>
<evidence type="ECO:0000259" key="1">
    <source>
        <dbReference type="Pfam" id="PF06202"/>
    </source>
</evidence>
<reference evidence="4" key="1">
    <citation type="journal article" date="2019" name="Int. J. Syst. Evol. Microbiol.">
        <title>The Global Catalogue of Microorganisms (GCM) 10K type strain sequencing project: providing services to taxonomists for standard genome sequencing and annotation.</title>
        <authorList>
            <consortium name="The Broad Institute Genomics Platform"/>
            <consortium name="The Broad Institute Genome Sequencing Center for Infectious Disease"/>
            <person name="Wu L."/>
            <person name="Ma J."/>
        </authorList>
    </citation>
    <scope>NUCLEOTIDE SEQUENCE [LARGE SCALE GENOMIC DNA]</scope>
    <source>
        <strain evidence="4">JCM 17925</strain>
    </source>
</reference>
<dbReference type="InterPro" id="IPR024742">
    <property type="entry name" value="Glycogen_debranch_N"/>
</dbReference>
<feature type="domain" description="Glycogen debranching enzyme C-terminal" evidence="1">
    <location>
        <begin position="281"/>
        <end position="645"/>
    </location>
</feature>
<dbReference type="InterPro" id="IPR012341">
    <property type="entry name" value="6hp_glycosidase-like_sf"/>
</dbReference>
<dbReference type="InterPro" id="IPR010401">
    <property type="entry name" value="AGL/Gdb1"/>
</dbReference>
<dbReference type="Proteomes" id="UP001500936">
    <property type="component" value="Unassembled WGS sequence"/>
</dbReference>